<evidence type="ECO:0000313" key="2">
    <source>
        <dbReference type="Proteomes" id="UP000221165"/>
    </source>
</evidence>
<name>A0A2C6L8L0_9APIC</name>
<feature type="non-terminal residue" evidence="1">
    <location>
        <position position="1"/>
    </location>
</feature>
<dbReference type="AlphaFoldDB" id="A0A2C6L8L0"/>
<dbReference type="RefSeq" id="XP_067925912.1">
    <property type="nucleotide sequence ID" value="XM_068062114.1"/>
</dbReference>
<accession>A0A2C6L8L0</accession>
<dbReference type="Proteomes" id="UP000221165">
    <property type="component" value="Unassembled WGS sequence"/>
</dbReference>
<keyword evidence="2" id="KW-1185">Reference proteome</keyword>
<comment type="caution">
    <text evidence="1">The sequence shown here is derived from an EMBL/GenBank/DDBJ whole genome shotgun (WGS) entry which is preliminary data.</text>
</comment>
<reference evidence="1 2" key="1">
    <citation type="journal article" date="2017" name="Int. J. Parasitol.">
        <title>The genome of the protozoan parasite Cystoisospora suis and a reverse vaccinology approach to identify vaccine candidates.</title>
        <authorList>
            <person name="Palmieri N."/>
            <person name="Shrestha A."/>
            <person name="Ruttkowski B."/>
            <person name="Beck T."/>
            <person name="Vogl C."/>
            <person name="Tomley F."/>
            <person name="Blake D.P."/>
            <person name="Joachim A."/>
        </authorList>
    </citation>
    <scope>NUCLEOTIDE SEQUENCE [LARGE SCALE GENOMIC DNA]</scope>
    <source>
        <strain evidence="1 2">Wien I</strain>
    </source>
</reference>
<dbReference type="GeneID" id="94425325"/>
<organism evidence="1 2">
    <name type="scientific">Cystoisospora suis</name>
    <dbReference type="NCBI Taxonomy" id="483139"/>
    <lineage>
        <taxon>Eukaryota</taxon>
        <taxon>Sar</taxon>
        <taxon>Alveolata</taxon>
        <taxon>Apicomplexa</taxon>
        <taxon>Conoidasida</taxon>
        <taxon>Coccidia</taxon>
        <taxon>Eucoccidiorida</taxon>
        <taxon>Eimeriorina</taxon>
        <taxon>Sarcocystidae</taxon>
        <taxon>Cystoisospora</taxon>
    </lineage>
</organism>
<protein>
    <submittedName>
        <fullName evidence="1">Uncharacterized protein</fullName>
    </submittedName>
</protein>
<dbReference type="EMBL" id="MIGC01000790">
    <property type="protein sequence ID" value="PHJ24239.1"/>
    <property type="molecule type" value="Genomic_DNA"/>
</dbReference>
<dbReference type="VEuPathDB" id="ToxoDB:CSUI_001911"/>
<proteinExistence type="predicted"/>
<sequence>CVHIYIKQKKKEKKGKKKLVEPQRIEAYHCVSL</sequence>
<evidence type="ECO:0000313" key="1">
    <source>
        <dbReference type="EMBL" id="PHJ24239.1"/>
    </source>
</evidence>
<gene>
    <name evidence="1" type="ORF">CSUI_001911</name>
</gene>